<feature type="compositionally biased region" description="Low complexity" evidence="1">
    <location>
        <begin position="174"/>
        <end position="196"/>
    </location>
</feature>
<dbReference type="InterPro" id="IPR018379">
    <property type="entry name" value="BEN_domain"/>
</dbReference>
<evidence type="ECO:0000313" key="4">
    <source>
        <dbReference type="Proteomes" id="UP000821837"/>
    </source>
</evidence>
<reference evidence="3" key="1">
    <citation type="journal article" date="2020" name="Cell">
        <title>Large-Scale Comparative Analyses of Tick Genomes Elucidate Their Genetic Diversity and Vector Capacities.</title>
        <authorList>
            <consortium name="Tick Genome and Microbiome Consortium (TIGMIC)"/>
            <person name="Jia N."/>
            <person name="Wang J."/>
            <person name="Shi W."/>
            <person name="Du L."/>
            <person name="Sun Y."/>
            <person name="Zhan W."/>
            <person name="Jiang J.F."/>
            <person name="Wang Q."/>
            <person name="Zhang B."/>
            <person name="Ji P."/>
            <person name="Bell-Sakyi L."/>
            <person name="Cui X.M."/>
            <person name="Yuan T.T."/>
            <person name="Jiang B.G."/>
            <person name="Yang W.F."/>
            <person name="Lam T.T."/>
            <person name="Chang Q.C."/>
            <person name="Ding S.J."/>
            <person name="Wang X.J."/>
            <person name="Zhu J.G."/>
            <person name="Ruan X.D."/>
            <person name="Zhao L."/>
            <person name="Wei J.T."/>
            <person name="Ye R.Z."/>
            <person name="Que T.C."/>
            <person name="Du C.H."/>
            <person name="Zhou Y.H."/>
            <person name="Cheng J.X."/>
            <person name="Dai P.F."/>
            <person name="Guo W.B."/>
            <person name="Han X.H."/>
            <person name="Huang E.J."/>
            <person name="Li L.F."/>
            <person name="Wei W."/>
            <person name="Gao Y.C."/>
            <person name="Liu J.Z."/>
            <person name="Shao H.Z."/>
            <person name="Wang X."/>
            <person name="Wang C.C."/>
            <person name="Yang T.C."/>
            <person name="Huo Q.B."/>
            <person name="Li W."/>
            <person name="Chen H.Y."/>
            <person name="Chen S.E."/>
            <person name="Zhou L.G."/>
            <person name="Ni X.B."/>
            <person name="Tian J.H."/>
            <person name="Sheng Y."/>
            <person name="Liu T."/>
            <person name="Pan Y.S."/>
            <person name="Xia L.Y."/>
            <person name="Li J."/>
            <person name="Zhao F."/>
            <person name="Cao W.C."/>
        </authorList>
    </citation>
    <scope>NUCLEOTIDE SEQUENCE</scope>
    <source>
        <strain evidence="3">Rsan-2018</strain>
    </source>
</reference>
<name>A0A9D4QFQ2_RHISA</name>
<feature type="compositionally biased region" description="Basic and acidic residues" evidence="1">
    <location>
        <begin position="115"/>
        <end position="126"/>
    </location>
</feature>
<dbReference type="Gene3D" id="1.10.10.2590">
    <property type="entry name" value="BEN domain"/>
    <property type="match status" value="1"/>
</dbReference>
<feature type="domain" description="BEN" evidence="2">
    <location>
        <begin position="219"/>
        <end position="325"/>
    </location>
</feature>
<dbReference type="GO" id="GO:0045892">
    <property type="term" value="P:negative regulation of DNA-templated transcription"/>
    <property type="evidence" value="ECO:0007669"/>
    <property type="project" value="InterPro"/>
</dbReference>
<dbReference type="Pfam" id="PF10523">
    <property type="entry name" value="BEN"/>
    <property type="match status" value="1"/>
</dbReference>
<evidence type="ECO:0000313" key="3">
    <source>
        <dbReference type="EMBL" id="KAH7976949.1"/>
    </source>
</evidence>
<feature type="region of interest" description="Disordered" evidence="1">
    <location>
        <begin position="174"/>
        <end position="213"/>
    </location>
</feature>
<evidence type="ECO:0000256" key="1">
    <source>
        <dbReference type="SAM" id="MobiDB-lite"/>
    </source>
</evidence>
<reference evidence="3" key="2">
    <citation type="submission" date="2021-09" db="EMBL/GenBank/DDBJ databases">
        <authorList>
            <person name="Jia N."/>
            <person name="Wang J."/>
            <person name="Shi W."/>
            <person name="Du L."/>
            <person name="Sun Y."/>
            <person name="Zhan W."/>
            <person name="Jiang J."/>
            <person name="Wang Q."/>
            <person name="Zhang B."/>
            <person name="Ji P."/>
            <person name="Sakyi L.B."/>
            <person name="Cui X."/>
            <person name="Yuan T."/>
            <person name="Jiang B."/>
            <person name="Yang W."/>
            <person name="Lam T.T.-Y."/>
            <person name="Chang Q."/>
            <person name="Ding S."/>
            <person name="Wang X."/>
            <person name="Zhu J."/>
            <person name="Ruan X."/>
            <person name="Zhao L."/>
            <person name="Wei J."/>
            <person name="Que T."/>
            <person name="Du C."/>
            <person name="Cheng J."/>
            <person name="Dai P."/>
            <person name="Han X."/>
            <person name="Huang E."/>
            <person name="Gao Y."/>
            <person name="Liu J."/>
            <person name="Shao H."/>
            <person name="Ye R."/>
            <person name="Li L."/>
            <person name="Wei W."/>
            <person name="Wang X."/>
            <person name="Wang C."/>
            <person name="Huo Q."/>
            <person name="Li W."/>
            <person name="Guo W."/>
            <person name="Chen H."/>
            <person name="Chen S."/>
            <person name="Zhou L."/>
            <person name="Zhou L."/>
            <person name="Ni X."/>
            <person name="Tian J."/>
            <person name="Zhou Y."/>
            <person name="Sheng Y."/>
            <person name="Liu T."/>
            <person name="Pan Y."/>
            <person name="Xia L."/>
            <person name="Li J."/>
            <person name="Zhao F."/>
            <person name="Cao W."/>
        </authorList>
    </citation>
    <scope>NUCLEOTIDE SEQUENCE</scope>
    <source>
        <strain evidence="3">Rsan-2018</strain>
        <tissue evidence="3">Larvae</tissue>
    </source>
</reference>
<dbReference type="PANTHER" id="PTHR14628">
    <property type="entry name" value="BEN DOMAIN-CONTAINING PROTEIN 5"/>
    <property type="match status" value="1"/>
</dbReference>
<feature type="region of interest" description="Disordered" evidence="1">
    <location>
        <begin position="74"/>
        <end position="134"/>
    </location>
</feature>
<gene>
    <name evidence="3" type="ORF">HPB52_021762</name>
</gene>
<dbReference type="PROSITE" id="PS51457">
    <property type="entry name" value="BEN"/>
    <property type="match status" value="1"/>
</dbReference>
<dbReference type="GO" id="GO:0003677">
    <property type="term" value="F:DNA binding"/>
    <property type="evidence" value="ECO:0007669"/>
    <property type="project" value="InterPro"/>
</dbReference>
<dbReference type="PANTHER" id="PTHR14628:SF1">
    <property type="entry name" value="BEN DOMAIN-CONTAINING PROTEIN 5"/>
    <property type="match status" value="1"/>
</dbReference>
<dbReference type="EMBL" id="JABSTV010001246">
    <property type="protein sequence ID" value="KAH7976949.1"/>
    <property type="molecule type" value="Genomic_DNA"/>
</dbReference>
<organism evidence="3 4">
    <name type="scientific">Rhipicephalus sanguineus</name>
    <name type="common">Brown dog tick</name>
    <name type="synonym">Ixodes sanguineus</name>
    <dbReference type="NCBI Taxonomy" id="34632"/>
    <lineage>
        <taxon>Eukaryota</taxon>
        <taxon>Metazoa</taxon>
        <taxon>Ecdysozoa</taxon>
        <taxon>Arthropoda</taxon>
        <taxon>Chelicerata</taxon>
        <taxon>Arachnida</taxon>
        <taxon>Acari</taxon>
        <taxon>Parasitiformes</taxon>
        <taxon>Ixodida</taxon>
        <taxon>Ixodoidea</taxon>
        <taxon>Ixodidae</taxon>
        <taxon>Rhipicephalinae</taxon>
        <taxon>Rhipicephalus</taxon>
        <taxon>Rhipicephalus</taxon>
    </lineage>
</organism>
<dbReference type="Proteomes" id="UP000821837">
    <property type="component" value="Chromosome 10"/>
</dbReference>
<proteinExistence type="predicted"/>
<keyword evidence="4" id="KW-1185">Reference proteome</keyword>
<dbReference type="AlphaFoldDB" id="A0A9D4QFQ2"/>
<dbReference type="VEuPathDB" id="VectorBase:RSAN_036605"/>
<comment type="caution">
    <text evidence="3">The sequence shown here is derived from an EMBL/GenBank/DDBJ whole genome shotgun (WGS) entry which is preliminary data.</text>
</comment>
<sequence>MITHAYVRYEDDRRCAVVEIGDVRGFKADDDFKATFYSVKWTEKDGETQFYRARILLVGESEDDLAKKMMKGRFRVPKLPGGSDSEENDQSVQTPKKKEKETGRAQQCVAGPTGIEKKQLKQKDQRNSQLSAAEEQVARLTSTIKEQEVELKELRALNRQLQQKLLDALDCRQATSQAPAPQSSASKASAAAQTPPRVTLPPPEQSTQEPDLLDTADIGSGLQISTSAWRRIQSHPKDSMFVKDLLTAVWSPAALLGRSLQGKHCPRFPDRPRKAPLSPWKVSVIRECYKERLEKKGLVAELMPGALKQMNRFIVENLSDIERMSKRAVKELP</sequence>
<protein>
    <recommendedName>
        <fullName evidence="2">BEN domain-containing protein</fullName>
    </recommendedName>
</protein>
<accession>A0A9D4QFQ2</accession>
<dbReference type="InterPro" id="IPR040391">
    <property type="entry name" value="BEND5"/>
</dbReference>
<evidence type="ECO:0000259" key="2">
    <source>
        <dbReference type="PROSITE" id="PS51457"/>
    </source>
</evidence>
<dbReference type="SMART" id="SM01025">
    <property type="entry name" value="BEN"/>
    <property type="match status" value="1"/>
</dbReference>